<dbReference type="InterPro" id="IPR050080">
    <property type="entry name" value="RNase_PH"/>
</dbReference>
<evidence type="ECO:0000256" key="5">
    <source>
        <dbReference type="ARBA" id="ARBA00022835"/>
    </source>
</evidence>
<dbReference type="InParanoid" id="A0A5J5EE96"/>
<dbReference type="GO" id="GO:0071028">
    <property type="term" value="P:nuclear mRNA surveillance"/>
    <property type="evidence" value="ECO:0007669"/>
    <property type="project" value="TreeGrafter"/>
</dbReference>
<feature type="signal peptide" evidence="8">
    <location>
        <begin position="1"/>
        <end position="21"/>
    </location>
</feature>
<dbReference type="PANTHER" id="PTHR11953:SF0">
    <property type="entry name" value="EXOSOME COMPLEX COMPONENT RRP41"/>
    <property type="match status" value="1"/>
</dbReference>
<proteinExistence type="inferred from homology"/>
<comment type="caution">
    <text evidence="10">The sequence shown here is derived from an EMBL/GenBank/DDBJ whole genome shotgun (WGS) entry which is preliminary data.</text>
</comment>
<evidence type="ECO:0000256" key="6">
    <source>
        <dbReference type="ARBA" id="ARBA00063066"/>
    </source>
</evidence>
<dbReference type="InterPro" id="IPR036345">
    <property type="entry name" value="ExoRNase_PH_dom2_sf"/>
</dbReference>
<evidence type="ECO:0000256" key="8">
    <source>
        <dbReference type="SAM" id="SignalP"/>
    </source>
</evidence>
<dbReference type="AlphaFoldDB" id="A0A5J5EE96"/>
<dbReference type="InterPro" id="IPR001247">
    <property type="entry name" value="ExoRNase_PH_dom1"/>
</dbReference>
<name>A0A5J5EE96_9PEZI</name>
<keyword evidence="5" id="KW-0271">Exosome</keyword>
<evidence type="ECO:0000256" key="3">
    <source>
        <dbReference type="ARBA" id="ARBA00006678"/>
    </source>
</evidence>
<keyword evidence="10" id="KW-0689">Ribosomal protein</keyword>
<organism evidence="10 11">
    <name type="scientific">Sphaerosporella brunnea</name>
    <dbReference type="NCBI Taxonomy" id="1250544"/>
    <lineage>
        <taxon>Eukaryota</taxon>
        <taxon>Fungi</taxon>
        <taxon>Dikarya</taxon>
        <taxon>Ascomycota</taxon>
        <taxon>Pezizomycotina</taxon>
        <taxon>Pezizomycetes</taxon>
        <taxon>Pezizales</taxon>
        <taxon>Pyronemataceae</taxon>
        <taxon>Sphaerosporella</taxon>
    </lineage>
</organism>
<dbReference type="GO" id="GO:0003723">
    <property type="term" value="F:RNA binding"/>
    <property type="evidence" value="ECO:0007669"/>
    <property type="project" value="TreeGrafter"/>
</dbReference>
<comment type="subcellular location">
    <subcellularLocation>
        <location evidence="1">Cytoplasm</location>
    </subcellularLocation>
    <subcellularLocation>
        <location evidence="2">Nucleus</location>
        <location evidence="2">Nucleolus</location>
    </subcellularLocation>
</comment>
<dbReference type="OrthoDB" id="437922at2759"/>
<evidence type="ECO:0000313" key="11">
    <source>
        <dbReference type="Proteomes" id="UP000326924"/>
    </source>
</evidence>
<keyword evidence="4" id="KW-0963">Cytoplasm</keyword>
<keyword evidence="8" id="KW-0732">Signal</keyword>
<dbReference type="FunCoup" id="A0A5J5EE96">
    <property type="interactions" value="895"/>
</dbReference>
<dbReference type="GO" id="GO:0016075">
    <property type="term" value="P:rRNA catabolic process"/>
    <property type="evidence" value="ECO:0007669"/>
    <property type="project" value="TreeGrafter"/>
</dbReference>
<dbReference type="Proteomes" id="UP000326924">
    <property type="component" value="Unassembled WGS sequence"/>
</dbReference>
<evidence type="ECO:0000313" key="10">
    <source>
        <dbReference type="EMBL" id="KAA8893932.1"/>
    </source>
</evidence>
<evidence type="ECO:0000256" key="2">
    <source>
        <dbReference type="ARBA" id="ARBA00004604"/>
    </source>
</evidence>
<dbReference type="InterPro" id="IPR020568">
    <property type="entry name" value="Ribosomal_Su5_D2-typ_SF"/>
</dbReference>
<dbReference type="GO" id="GO:0071051">
    <property type="term" value="P:poly(A)-dependent snoRNA 3'-end processing"/>
    <property type="evidence" value="ECO:0007669"/>
    <property type="project" value="TreeGrafter"/>
</dbReference>
<reference evidence="10 11" key="1">
    <citation type="submission" date="2019-09" db="EMBL/GenBank/DDBJ databases">
        <title>Draft genome of the ectomycorrhizal ascomycete Sphaerosporella brunnea.</title>
        <authorList>
            <consortium name="DOE Joint Genome Institute"/>
            <person name="Benucci G.M."/>
            <person name="Marozzi G."/>
            <person name="Antonielli L."/>
            <person name="Sanchez S."/>
            <person name="Marco P."/>
            <person name="Wang X."/>
            <person name="Falini L.B."/>
            <person name="Barry K."/>
            <person name="Haridas S."/>
            <person name="Lipzen A."/>
            <person name="Labutti K."/>
            <person name="Grigoriev I.V."/>
            <person name="Murat C."/>
            <person name="Martin F."/>
            <person name="Albertini E."/>
            <person name="Donnini D."/>
            <person name="Bonito G."/>
        </authorList>
    </citation>
    <scope>NUCLEOTIDE SEQUENCE [LARGE SCALE GENOMIC DNA]</scope>
    <source>
        <strain evidence="10 11">Sb_GMNB300</strain>
    </source>
</reference>
<gene>
    <name evidence="10" type="ORF">FN846DRAFT_901120</name>
</gene>
<comment type="similarity">
    <text evidence="3">Belongs to the RNase PH family.</text>
</comment>
<keyword evidence="11" id="KW-1185">Reference proteome</keyword>
<dbReference type="FunFam" id="3.30.230.70:FF:000004">
    <property type="entry name" value="Exosome complex component Rrp41"/>
    <property type="match status" value="1"/>
</dbReference>
<evidence type="ECO:0000259" key="9">
    <source>
        <dbReference type="Pfam" id="PF01138"/>
    </source>
</evidence>
<dbReference type="GO" id="GO:0000177">
    <property type="term" value="C:cytoplasmic exosome (RNase complex)"/>
    <property type="evidence" value="ECO:0007669"/>
    <property type="project" value="TreeGrafter"/>
</dbReference>
<dbReference type="GO" id="GO:0000176">
    <property type="term" value="C:nuclear exosome (RNase complex)"/>
    <property type="evidence" value="ECO:0007669"/>
    <property type="project" value="TreeGrafter"/>
</dbReference>
<evidence type="ECO:0000256" key="1">
    <source>
        <dbReference type="ARBA" id="ARBA00004496"/>
    </source>
</evidence>
<dbReference type="Gene3D" id="3.30.230.70">
    <property type="entry name" value="GHMP Kinase, N-terminal domain"/>
    <property type="match status" value="1"/>
</dbReference>
<dbReference type="GO" id="GO:0034475">
    <property type="term" value="P:U4 snRNA 3'-end processing"/>
    <property type="evidence" value="ECO:0007669"/>
    <property type="project" value="TreeGrafter"/>
</dbReference>
<feature type="domain" description="Exoribonuclease phosphorolytic" evidence="9">
    <location>
        <begin position="26"/>
        <end position="157"/>
    </location>
</feature>
<dbReference type="Pfam" id="PF01138">
    <property type="entry name" value="RNase_PH"/>
    <property type="match status" value="1"/>
</dbReference>
<dbReference type="GO" id="GO:0005730">
    <property type="term" value="C:nucleolus"/>
    <property type="evidence" value="ECO:0007669"/>
    <property type="project" value="UniProtKB-SubCell"/>
</dbReference>
<dbReference type="EMBL" id="VXIS01000387">
    <property type="protein sequence ID" value="KAA8893932.1"/>
    <property type="molecule type" value="Genomic_DNA"/>
</dbReference>
<dbReference type="CDD" id="cd11370">
    <property type="entry name" value="RNase_PH_RRP41"/>
    <property type="match status" value="1"/>
</dbReference>
<protein>
    <recommendedName>
        <fullName evidence="7">Ribosomal RNA-processing protein 41</fullName>
    </recommendedName>
</protein>
<dbReference type="InterPro" id="IPR027408">
    <property type="entry name" value="PNPase/RNase_PH_dom_sf"/>
</dbReference>
<dbReference type="SUPFAM" id="SSF54211">
    <property type="entry name" value="Ribosomal protein S5 domain 2-like"/>
    <property type="match status" value="1"/>
</dbReference>
<keyword evidence="10" id="KW-0687">Ribonucleoprotein</keyword>
<accession>A0A5J5EE96</accession>
<evidence type="ECO:0000256" key="4">
    <source>
        <dbReference type="ARBA" id="ARBA00022490"/>
    </source>
</evidence>
<dbReference type="SUPFAM" id="SSF55666">
    <property type="entry name" value="Ribonuclease PH domain 2-like"/>
    <property type="match status" value="1"/>
</dbReference>
<dbReference type="GO" id="GO:0005840">
    <property type="term" value="C:ribosome"/>
    <property type="evidence" value="ECO:0007669"/>
    <property type="project" value="UniProtKB-KW"/>
</dbReference>
<comment type="subunit">
    <text evidence="6">Component of the RNA exosome complex. Specifically part of the catalytically inactive RNA exosome core complex (Exo-9) which may associate with the catalytic subunits RRP6 and DIS3 in cytoplasmic- and nuclear-specific RNA exosome complex forms. Exo-9 is formed by a hexameric base ring of RNase PH domain-containing subunits and a cap ring consisting of CSL4, RRP4 and RRP40.</text>
</comment>
<dbReference type="PANTHER" id="PTHR11953">
    <property type="entry name" value="EXOSOME COMPLEX COMPONENT"/>
    <property type="match status" value="1"/>
</dbReference>
<evidence type="ECO:0000256" key="7">
    <source>
        <dbReference type="ARBA" id="ARBA00077929"/>
    </source>
</evidence>
<sequence>MIANPVLAISLLTLLCLRIDGRRWNELRRFHAQLSTQPAAADGSSMVEHGNTKVVCTVVGPAEVSQRSKMLHDRASVTVEVTFAAFSGTDRKRRLKSDKRVQEMRTMLQRTFSQAIMTHLHPRSEITISLHVLSQDGGVLAACINATTLGLIDAGIPMSDYVVGMSAGSSSATTSAAVSFEEAADPLLDVNHIEEGELPHLTVATLGATDNITLLTMESKVHLAMMEGMLAAAVDGCRKLREMLDEVVRAHGTEVARNGAL</sequence>
<feature type="chain" id="PRO_5023881620" description="Ribosomal RNA-processing protein 41" evidence="8">
    <location>
        <begin position="22"/>
        <end position="261"/>
    </location>
</feature>